<reference evidence="6 7" key="1">
    <citation type="submission" date="2008-03" db="EMBL/GenBank/DDBJ databases">
        <title>Complete sequence of Leptothrix cholodnii SP-6.</title>
        <authorList>
            <consortium name="US DOE Joint Genome Institute"/>
            <person name="Copeland A."/>
            <person name="Lucas S."/>
            <person name="Lapidus A."/>
            <person name="Glavina del Rio T."/>
            <person name="Dalin E."/>
            <person name="Tice H."/>
            <person name="Bruce D."/>
            <person name="Goodwin L."/>
            <person name="Pitluck S."/>
            <person name="Chertkov O."/>
            <person name="Brettin T."/>
            <person name="Detter J.C."/>
            <person name="Han C."/>
            <person name="Kuske C.R."/>
            <person name="Schmutz J."/>
            <person name="Larimer F."/>
            <person name="Land M."/>
            <person name="Hauser L."/>
            <person name="Kyrpides N."/>
            <person name="Lykidis A."/>
            <person name="Emerson D."/>
            <person name="Richardson P."/>
        </authorList>
    </citation>
    <scope>NUCLEOTIDE SEQUENCE [LARGE SCALE GENOMIC DNA]</scope>
    <source>
        <strain evidence="7">ATCC 51168 / LMG 8142 / SP-6</strain>
    </source>
</reference>
<dbReference type="EMBL" id="CP001013">
    <property type="protein sequence ID" value="ACB36638.1"/>
    <property type="molecule type" value="Genomic_DNA"/>
</dbReference>
<dbReference type="InterPro" id="IPR020568">
    <property type="entry name" value="Ribosomal_Su5_D2-typ_SF"/>
</dbReference>
<sequence>MLQSLTGASRFQAVMATRPCARSVHFMVHHLAAAGLSTGAQAASVEAVDDSPRPVALRLGMVVPKRHARRSVTRSLVKREMRSGVGKVSAVLPSGDWIVRLRAPFDPKRYLSARSEALAHDVRAELAQLISDALRQTTSVRRPAASPASTAPMSGA</sequence>
<organism evidence="6 7">
    <name type="scientific">Leptothrix cholodnii (strain ATCC 51168 / LMG 8142 / SP-6)</name>
    <name type="common">Leptothrix discophora (strain SP-6)</name>
    <dbReference type="NCBI Taxonomy" id="395495"/>
    <lineage>
        <taxon>Bacteria</taxon>
        <taxon>Pseudomonadati</taxon>
        <taxon>Pseudomonadota</taxon>
        <taxon>Betaproteobacteria</taxon>
        <taxon>Burkholderiales</taxon>
        <taxon>Sphaerotilaceae</taxon>
        <taxon>Leptothrix</taxon>
    </lineage>
</organism>
<dbReference type="GO" id="GO:0008033">
    <property type="term" value="P:tRNA processing"/>
    <property type="evidence" value="ECO:0007669"/>
    <property type="project" value="UniProtKB-KW"/>
</dbReference>
<dbReference type="STRING" id="395495.Lcho_4387"/>
<evidence type="ECO:0000313" key="7">
    <source>
        <dbReference type="Proteomes" id="UP000001693"/>
    </source>
</evidence>
<gene>
    <name evidence="6" type="ordered locus">Lcho_4387</name>
</gene>
<protein>
    <submittedName>
        <fullName evidence="6">Uncharacterized protein</fullName>
    </submittedName>
</protein>
<dbReference type="RefSeq" id="WP_012349379.1">
    <property type="nucleotide sequence ID" value="NC_010524.1"/>
</dbReference>
<dbReference type="KEGG" id="lch:Lcho_4387"/>
<keyword evidence="7" id="KW-1185">Reference proteome</keyword>
<evidence type="ECO:0000256" key="1">
    <source>
        <dbReference type="ARBA" id="ARBA00022694"/>
    </source>
</evidence>
<dbReference type="GO" id="GO:0000049">
    <property type="term" value="F:tRNA binding"/>
    <property type="evidence" value="ECO:0007669"/>
    <property type="project" value="InterPro"/>
</dbReference>
<dbReference type="GO" id="GO:0004526">
    <property type="term" value="F:ribonuclease P activity"/>
    <property type="evidence" value="ECO:0007669"/>
    <property type="project" value="InterPro"/>
</dbReference>
<evidence type="ECO:0000256" key="5">
    <source>
        <dbReference type="ARBA" id="ARBA00022884"/>
    </source>
</evidence>
<dbReference type="InterPro" id="IPR014721">
    <property type="entry name" value="Ribsml_uS5_D2-typ_fold_subgr"/>
</dbReference>
<evidence type="ECO:0000256" key="2">
    <source>
        <dbReference type="ARBA" id="ARBA00022722"/>
    </source>
</evidence>
<dbReference type="SUPFAM" id="SSF54211">
    <property type="entry name" value="Ribosomal protein S5 domain 2-like"/>
    <property type="match status" value="1"/>
</dbReference>
<keyword evidence="4" id="KW-0378">Hydrolase</keyword>
<dbReference type="Proteomes" id="UP000001693">
    <property type="component" value="Chromosome"/>
</dbReference>
<evidence type="ECO:0000256" key="4">
    <source>
        <dbReference type="ARBA" id="ARBA00022801"/>
    </source>
</evidence>
<name>B1Y0F9_LEPCP</name>
<evidence type="ECO:0000313" key="6">
    <source>
        <dbReference type="EMBL" id="ACB36638.1"/>
    </source>
</evidence>
<dbReference type="Pfam" id="PF00825">
    <property type="entry name" value="Ribonuclease_P"/>
    <property type="match status" value="1"/>
</dbReference>
<dbReference type="Gene3D" id="3.30.230.10">
    <property type="match status" value="1"/>
</dbReference>
<proteinExistence type="predicted"/>
<keyword evidence="2" id="KW-0540">Nuclease</keyword>
<keyword evidence="3" id="KW-0255">Endonuclease</keyword>
<accession>B1Y0F9</accession>
<dbReference type="InterPro" id="IPR000100">
    <property type="entry name" value="RNase_P"/>
</dbReference>
<dbReference type="eggNOG" id="COG0594">
    <property type="taxonomic scope" value="Bacteria"/>
</dbReference>
<dbReference type="AlphaFoldDB" id="B1Y0F9"/>
<evidence type="ECO:0000256" key="3">
    <source>
        <dbReference type="ARBA" id="ARBA00022759"/>
    </source>
</evidence>
<keyword evidence="5" id="KW-0694">RNA-binding</keyword>
<dbReference type="HOGENOM" id="CLU_125363_0_0_4"/>
<keyword evidence="1" id="KW-0819">tRNA processing</keyword>